<dbReference type="PRINTS" id="PR00702">
    <property type="entry name" value="ACRIFLAVINRP"/>
</dbReference>
<sequence>MSKNTYKEFSISSWAIDNKMTVYVIIAIILVLGIFSYYTMPRESFPEIVETKIYVSSINPGNSAEDVEKFITEPLEEEFNDIGGVHEITSTTLQDYSMVIVEFEEDVEIPTAKQRVKDKVDLVKAETTWPTLDNGAKVEPNVFDLNISEEMPILNVNLTGDYPLQRLKDYAEYLQDKIELLPPIKEAVIRGVEDKEVEVAIDIYKMTASQVSFNDVINAIRSENTTISGGNIKSNGVEKNIRVLGEIEHPKELENIVVKRDGGNIFLKDIATINFKAEDPTTFAREYKEPVVMLDIKKRAGKNMIEAVEHIKEIIETEKENYLPEGLHISLSNDQSIKTQNQVDDLVNNIIFGVILVVLVLMFFLGFRNALFVGFAIPLSMLMSLFILSSLGFTLNTMVLFGLVMGLGMLVDNGIVVVENVYSLMSEGMPRKKAAKQGMGEIAWPIIASTATTLAAFFPLGLWPGIIGKFMIFFPITLSVVLGSSLFVALIINSMLTSKFMETEEEKITKKKLVRRSLVLAIIGAILLITGFILDVPGLRGIGNLSILAAIMLWVYKYVLAGAVEYFQFKSLKKLENFYEKFLKYALRGKMAYWFLFGTFGLLLLSFVFVGIAQPKVLFFPENEPNQIMTYIEYPEGTSIEKTNELTKKIEDRIYSVIEKYEDPDGYNFMVESAISQVGEGAGNPMTDAGQSNEMPHKGKITLSMREFKLRRGVKSSTVLSEVRNAVKGFPGASIIVEKDVAGPPVGYPINIELSGDDYEKMLQEAEQMRSYIENRGIAGIEELKIDVNKSKPEVDIQVDRKKAGQLGVSSAAVGQTLRRSIYGEEASTYKEDDEDYPINVRLNNQYRYNESALYNQPVTFRNNQGKIVQVPISSLITKTTTSSFSSIKRKDLKRVITLYSNVLGGYNATEIVNEIKAELENYNLPQDIDYAFTGEQEEQAENMSFLLMALFYAMGGILLILVAQFNSISKPIIILSAIVLSLAGVFLGLVVFGMDFVIIMTMMGIISLAGIVVNNAIVLIDYTQILIDRKKEELGVDEDDLLTKKEYFNQIVAGGKSRLRPVLLTAITTVLGLIPLAVGLNIDFFGLFTDYDPGIYIGGDNVIFWGPLAWTVIFGLIFATFLTLIVVPVMFYLVNRAKVKIAKKRAEKKERKLQEKQRLKQAETGK</sequence>
<dbReference type="OrthoDB" id="9798415at2"/>
<feature type="transmembrane region" description="Helical" evidence="2">
    <location>
        <begin position="591"/>
        <end position="613"/>
    </location>
</feature>
<dbReference type="SUPFAM" id="SSF82866">
    <property type="entry name" value="Multidrug efflux transporter AcrB transmembrane domain"/>
    <property type="match status" value="2"/>
</dbReference>
<organism evidence="3 4">
    <name type="scientific">Marixanthomonas spongiae</name>
    <dbReference type="NCBI Taxonomy" id="2174845"/>
    <lineage>
        <taxon>Bacteria</taxon>
        <taxon>Pseudomonadati</taxon>
        <taxon>Bacteroidota</taxon>
        <taxon>Flavobacteriia</taxon>
        <taxon>Flavobacteriales</taxon>
        <taxon>Flavobacteriaceae</taxon>
        <taxon>Marixanthomonas</taxon>
    </lineage>
</organism>
<evidence type="ECO:0000256" key="2">
    <source>
        <dbReference type="SAM" id="Phobius"/>
    </source>
</evidence>
<feature type="transmembrane region" description="Helical" evidence="2">
    <location>
        <begin position="346"/>
        <end position="365"/>
    </location>
</feature>
<keyword evidence="1" id="KW-0175">Coiled coil</keyword>
<feature type="transmembrane region" description="Helical" evidence="2">
    <location>
        <begin position="513"/>
        <end position="534"/>
    </location>
</feature>
<feature type="transmembrane region" description="Helical" evidence="2">
    <location>
        <begin position="973"/>
        <end position="993"/>
    </location>
</feature>
<keyword evidence="2" id="KW-0472">Membrane</keyword>
<evidence type="ECO:0000256" key="1">
    <source>
        <dbReference type="SAM" id="Coils"/>
    </source>
</evidence>
<dbReference type="Gene3D" id="3.30.70.1430">
    <property type="entry name" value="Multidrug efflux transporter AcrB pore domain"/>
    <property type="match status" value="2"/>
</dbReference>
<feature type="transmembrane region" description="Helical" evidence="2">
    <location>
        <begin position="1063"/>
        <end position="1089"/>
    </location>
</feature>
<proteinExistence type="predicted"/>
<dbReference type="Pfam" id="PF00873">
    <property type="entry name" value="ACR_tran"/>
    <property type="match status" value="2"/>
</dbReference>
<dbReference type="SUPFAM" id="SSF82714">
    <property type="entry name" value="Multidrug efflux transporter AcrB TolC docking domain, DN and DC subdomains"/>
    <property type="match status" value="2"/>
</dbReference>
<feature type="transmembrane region" description="Helical" evidence="2">
    <location>
        <begin position="946"/>
        <end position="966"/>
    </location>
</feature>
<feature type="transmembrane region" description="Helical" evidence="2">
    <location>
        <begin position="442"/>
        <end position="466"/>
    </location>
</feature>
<evidence type="ECO:0000313" key="3">
    <source>
        <dbReference type="EMBL" id="PVW14270.1"/>
    </source>
</evidence>
<keyword evidence="4" id="KW-1185">Reference proteome</keyword>
<gene>
    <name evidence="3" type="ORF">DDV96_10720</name>
</gene>
<dbReference type="PANTHER" id="PTHR32063:SF0">
    <property type="entry name" value="SWARMING MOTILITY PROTEIN SWRC"/>
    <property type="match status" value="1"/>
</dbReference>
<feature type="transmembrane region" description="Helical" evidence="2">
    <location>
        <begin position="21"/>
        <end position="40"/>
    </location>
</feature>
<dbReference type="InterPro" id="IPR027463">
    <property type="entry name" value="AcrB_DN_DC_subdom"/>
</dbReference>
<dbReference type="GO" id="GO:0005886">
    <property type="term" value="C:plasma membrane"/>
    <property type="evidence" value="ECO:0007669"/>
    <property type="project" value="TreeGrafter"/>
</dbReference>
<feature type="transmembrane region" description="Helical" evidence="2">
    <location>
        <begin position="546"/>
        <end position="567"/>
    </location>
</feature>
<dbReference type="Proteomes" id="UP000245962">
    <property type="component" value="Unassembled WGS sequence"/>
</dbReference>
<dbReference type="Gene3D" id="1.20.1640.10">
    <property type="entry name" value="Multidrug efflux transporter AcrB transmembrane domain"/>
    <property type="match status" value="2"/>
</dbReference>
<name>A0A2U0HZV9_9FLAO</name>
<feature type="transmembrane region" description="Helical" evidence="2">
    <location>
        <begin position="1109"/>
        <end position="1135"/>
    </location>
</feature>
<dbReference type="Gene3D" id="3.30.70.1320">
    <property type="entry name" value="Multidrug efflux transporter AcrB pore domain like"/>
    <property type="match status" value="1"/>
</dbReference>
<dbReference type="InterPro" id="IPR001036">
    <property type="entry name" value="Acrflvin-R"/>
</dbReference>
<dbReference type="SUPFAM" id="SSF82693">
    <property type="entry name" value="Multidrug efflux transporter AcrB pore domain, PN1, PN2, PC1 and PC2 subdomains"/>
    <property type="match status" value="2"/>
</dbReference>
<dbReference type="RefSeq" id="WP_116694759.1">
    <property type="nucleotide sequence ID" value="NZ_QEHR01000006.1"/>
</dbReference>
<feature type="transmembrane region" description="Helical" evidence="2">
    <location>
        <begin position="372"/>
        <end position="393"/>
    </location>
</feature>
<dbReference type="Gene3D" id="3.30.2090.10">
    <property type="entry name" value="Multidrug efflux transporter AcrB TolC docking domain, DN and DC subdomains"/>
    <property type="match status" value="2"/>
</dbReference>
<keyword evidence="2" id="KW-1133">Transmembrane helix</keyword>
<comment type="caution">
    <text evidence="3">The sequence shown here is derived from an EMBL/GenBank/DDBJ whole genome shotgun (WGS) entry which is preliminary data.</text>
</comment>
<dbReference type="Gene3D" id="3.30.70.1440">
    <property type="entry name" value="Multidrug efflux transporter AcrB pore domain"/>
    <property type="match status" value="1"/>
</dbReference>
<dbReference type="PANTHER" id="PTHR32063">
    <property type="match status" value="1"/>
</dbReference>
<dbReference type="GO" id="GO:0042910">
    <property type="term" value="F:xenobiotic transmembrane transporter activity"/>
    <property type="evidence" value="ECO:0007669"/>
    <property type="project" value="TreeGrafter"/>
</dbReference>
<keyword evidence="2" id="KW-0812">Transmembrane</keyword>
<protein>
    <submittedName>
        <fullName evidence="3">Copper transporter</fullName>
    </submittedName>
</protein>
<feature type="transmembrane region" description="Helical" evidence="2">
    <location>
        <begin position="999"/>
        <end position="1021"/>
    </location>
</feature>
<reference evidence="3 4" key="1">
    <citation type="submission" date="2018-04" db="EMBL/GenBank/DDBJ databases">
        <title>Marixanthomonas spongiae HN-E44 sp. nov., isolated from a marine sponge.</title>
        <authorList>
            <person name="Luo L."/>
            <person name="Zhuang L."/>
        </authorList>
    </citation>
    <scope>NUCLEOTIDE SEQUENCE [LARGE SCALE GENOMIC DNA]</scope>
    <source>
        <strain evidence="3 4">HN-E44</strain>
    </source>
</reference>
<feature type="coiled-coil region" evidence="1">
    <location>
        <begin position="1137"/>
        <end position="1167"/>
    </location>
</feature>
<feature type="transmembrane region" description="Helical" evidence="2">
    <location>
        <begin position="472"/>
        <end position="492"/>
    </location>
</feature>
<dbReference type="EMBL" id="QEHR01000006">
    <property type="protein sequence ID" value="PVW14270.1"/>
    <property type="molecule type" value="Genomic_DNA"/>
</dbReference>
<evidence type="ECO:0000313" key="4">
    <source>
        <dbReference type="Proteomes" id="UP000245962"/>
    </source>
</evidence>
<dbReference type="AlphaFoldDB" id="A0A2U0HZV9"/>
<feature type="transmembrane region" description="Helical" evidence="2">
    <location>
        <begin position="399"/>
        <end position="422"/>
    </location>
</feature>
<accession>A0A2U0HZV9</accession>